<feature type="transmembrane region" description="Helical" evidence="1">
    <location>
        <begin position="25"/>
        <end position="46"/>
    </location>
</feature>
<evidence type="ECO:0000313" key="2">
    <source>
        <dbReference type="EMBL" id="CAI2177338.1"/>
    </source>
</evidence>
<comment type="caution">
    <text evidence="2">The sequence shown here is derived from an EMBL/GenBank/DDBJ whole genome shotgun (WGS) entry which is preliminary data.</text>
</comment>
<dbReference type="AlphaFoldDB" id="A0A9W4SSA4"/>
<feature type="non-terminal residue" evidence="2">
    <location>
        <position position="1"/>
    </location>
</feature>
<evidence type="ECO:0000313" key="3">
    <source>
        <dbReference type="Proteomes" id="UP001153678"/>
    </source>
</evidence>
<keyword evidence="1" id="KW-1133">Transmembrane helix</keyword>
<accession>A0A9W4SSA4</accession>
<proteinExistence type="predicted"/>
<dbReference type="Proteomes" id="UP001153678">
    <property type="component" value="Unassembled WGS sequence"/>
</dbReference>
<dbReference type="EMBL" id="CAMKVN010001657">
    <property type="protein sequence ID" value="CAI2177338.1"/>
    <property type="molecule type" value="Genomic_DNA"/>
</dbReference>
<gene>
    <name evidence="2" type="ORF">FWILDA_LOCUS8038</name>
</gene>
<organism evidence="2 3">
    <name type="scientific">Funneliformis geosporum</name>
    <dbReference type="NCBI Taxonomy" id="1117311"/>
    <lineage>
        <taxon>Eukaryota</taxon>
        <taxon>Fungi</taxon>
        <taxon>Fungi incertae sedis</taxon>
        <taxon>Mucoromycota</taxon>
        <taxon>Glomeromycotina</taxon>
        <taxon>Glomeromycetes</taxon>
        <taxon>Glomerales</taxon>
        <taxon>Glomeraceae</taxon>
        <taxon>Funneliformis</taxon>
    </lineage>
</organism>
<sequence>RSTPVPPNHEKPTTSSGCDAACGSIIGGVLGGIATIIAAIIGVRCYRKNP</sequence>
<evidence type="ECO:0000256" key="1">
    <source>
        <dbReference type="SAM" id="Phobius"/>
    </source>
</evidence>
<keyword evidence="1" id="KW-0812">Transmembrane</keyword>
<name>A0A9W4SSA4_9GLOM</name>
<protein>
    <submittedName>
        <fullName evidence="2">4648_t:CDS:1</fullName>
    </submittedName>
</protein>
<keyword evidence="3" id="KW-1185">Reference proteome</keyword>
<keyword evidence="1" id="KW-0472">Membrane</keyword>
<reference evidence="2" key="1">
    <citation type="submission" date="2022-08" db="EMBL/GenBank/DDBJ databases">
        <authorList>
            <person name="Kallberg Y."/>
            <person name="Tangrot J."/>
            <person name="Rosling A."/>
        </authorList>
    </citation>
    <scope>NUCLEOTIDE SEQUENCE</scope>
    <source>
        <strain evidence="2">Wild A</strain>
    </source>
</reference>